<sequence length="460" mass="50270">MAKSVQLVDVKVTRIHPSSKVSHPQVLHASYYDLLSIDLLVPTIFFFRLQDGGSDYSRMLKKVQQSLADILVPYYPMAGRWKKVDDGRIRELHCDDEGVPFVEASIDDVMDSVVDLEDMENLPDLSGFIAVPGLDHTLYNQNLDAPLPSLIVQVTRFKCGGVAMCVTGNHMTMDGYGFGTFLKAWAEMASTGTTSIEPSHDRAPALSHLDLLPSSQRQAIDNAGDKLGAAFKVKKNVTLSPKLFNVKTERVDEMKRKAQIAVGSELHLSTFDCITAQLWQCVARLPAAPSSSTSSSSSSCCSSRVTIWYAAEGREKFCQPPLPEHYSGNAILGVRLGHEPPPSSTLQAALAVHENVKSIRPGELPRLLHDLSDLIRFGGPGERKLILSSWLRLPMYELDFGFGNPFFVSPYALRGGPCVGLIFLLPPAPASGNVAALYTALEPSAMQALLVDSQFVRLIS</sequence>
<dbReference type="InterPro" id="IPR023213">
    <property type="entry name" value="CAT-like_dom_sf"/>
</dbReference>
<evidence type="ECO:0000313" key="4">
    <source>
        <dbReference type="Proteomes" id="UP000077202"/>
    </source>
</evidence>
<dbReference type="AlphaFoldDB" id="A0A176VLR2"/>
<reference evidence="2" key="2">
    <citation type="journal article" date="2019" name="Curr. Biol.">
        <title>Chromatin organization in early land plants reveals an ancestral association between H3K27me3, transposons, and constitutive heterochromatin.</title>
        <authorList>
            <person name="Montgomery S.A."/>
            <person name="Tanizawa Y."/>
            <person name="Galik B."/>
            <person name="Wang N."/>
            <person name="Ito T."/>
            <person name="Mochizuki T."/>
            <person name="Akimcheva S."/>
            <person name="Bowman J."/>
            <person name="Cognat V."/>
            <person name="Drouard L."/>
            <person name="Ekker H."/>
            <person name="Houng S."/>
            <person name="Kohchi T."/>
            <person name="Lin S."/>
            <person name="Liu L.D."/>
            <person name="Nakamura Y."/>
            <person name="Valeeva L.R."/>
            <person name="Shakirov E.V."/>
            <person name="Shippen D.E."/>
            <person name="Wei W."/>
            <person name="Yagura M."/>
            <person name="Yamaoka S."/>
            <person name="Yamato K.T."/>
            <person name="Liu C."/>
            <person name="Berger F."/>
        </authorList>
    </citation>
    <scope>NUCLEOTIDE SEQUENCE [LARGE SCALE GENOMIC DNA]</scope>
    <source>
        <strain evidence="2">Tak-1</strain>
    </source>
</reference>
<evidence type="ECO:0000256" key="1">
    <source>
        <dbReference type="ARBA" id="ARBA00009861"/>
    </source>
</evidence>
<evidence type="ECO:0000313" key="5">
    <source>
        <dbReference type="Proteomes" id="UP001162541"/>
    </source>
</evidence>
<evidence type="ECO:0000313" key="2">
    <source>
        <dbReference type="EMBL" id="BBN15936.1"/>
    </source>
</evidence>
<reference evidence="5" key="3">
    <citation type="journal article" date="2020" name="Curr. Biol.">
        <title>Chromatin organization in early land plants reveals an ancestral association between H3K27me3, transposons, and constitutive heterochromatin.</title>
        <authorList>
            <person name="Montgomery S.A."/>
            <person name="Tanizawa Y."/>
            <person name="Galik B."/>
            <person name="Wang N."/>
            <person name="Ito T."/>
            <person name="Mochizuki T."/>
            <person name="Akimcheva S."/>
            <person name="Bowman J.L."/>
            <person name="Cognat V."/>
            <person name="Marechal-Drouard L."/>
            <person name="Ekker H."/>
            <person name="Hong S.F."/>
            <person name="Kohchi T."/>
            <person name="Lin S.S."/>
            <person name="Liu L.D."/>
            <person name="Nakamura Y."/>
            <person name="Valeeva L.R."/>
            <person name="Shakirov E.V."/>
            <person name="Shippen D.E."/>
            <person name="Wei W.L."/>
            <person name="Yagura M."/>
            <person name="Yamaoka S."/>
            <person name="Yamato K.T."/>
            <person name="Liu C."/>
            <person name="Berger F."/>
        </authorList>
    </citation>
    <scope>NUCLEOTIDE SEQUENCE [LARGE SCALE GENOMIC DNA]</scope>
    <source>
        <strain evidence="5">Tak-1</strain>
    </source>
</reference>
<protein>
    <submittedName>
        <fullName evidence="3">Uncharacterized protein</fullName>
    </submittedName>
</protein>
<gene>
    <name evidence="3" type="ORF">AXG93_2116s1220</name>
    <name evidence="2" type="ORF">Mp_7g02110</name>
</gene>
<dbReference type="InterPro" id="IPR050317">
    <property type="entry name" value="Plant_Fungal_Acyltransferase"/>
</dbReference>
<dbReference type="PANTHER" id="PTHR31642">
    <property type="entry name" value="TRICHOTHECENE 3-O-ACETYLTRANSFERASE"/>
    <property type="match status" value="1"/>
</dbReference>
<organism evidence="3 4">
    <name type="scientific">Marchantia polymorpha subsp. ruderalis</name>
    <dbReference type="NCBI Taxonomy" id="1480154"/>
    <lineage>
        <taxon>Eukaryota</taxon>
        <taxon>Viridiplantae</taxon>
        <taxon>Streptophyta</taxon>
        <taxon>Embryophyta</taxon>
        <taxon>Marchantiophyta</taxon>
        <taxon>Marchantiopsida</taxon>
        <taxon>Marchantiidae</taxon>
        <taxon>Marchantiales</taxon>
        <taxon>Marchantiaceae</taxon>
        <taxon>Marchantia</taxon>
    </lineage>
</organism>
<dbReference type="Pfam" id="PF02458">
    <property type="entry name" value="Transferase"/>
    <property type="match status" value="1"/>
</dbReference>
<name>A0A176VLR2_MARPO</name>
<dbReference type="PANTHER" id="PTHR31642:SF323">
    <property type="entry name" value="BAHD FAMILY ACYLTRANSFERASE, CLADE V"/>
    <property type="match status" value="1"/>
</dbReference>
<dbReference type="EMBL" id="AP019872">
    <property type="protein sequence ID" value="BBN15936.1"/>
    <property type="molecule type" value="Genomic_DNA"/>
</dbReference>
<comment type="similarity">
    <text evidence="1">Belongs to the plant acyltransferase family.</text>
</comment>
<proteinExistence type="inferred from homology"/>
<dbReference type="Proteomes" id="UP000077202">
    <property type="component" value="Unassembled WGS sequence"/>
</dbReference>
<keyword evidence="4" id="KW-1185">Reference proteome</keyword>
<dbReference type="Proteomes" id="UP001162541">
    <property type="component" value="Chromosome 7"/>
</dbReference>
<evidence type="ECO:0000313" key="3">
    <source>
        <dbReference type="EMBL" id="OAE21507.1"/>
    </source>
</evidence>
<dbReference type="GO" id="GO:0016747">
    <property type="term" value="F:acyltransferase activity, transferring groups other than amino-acyl groups"/>
    <property type="evidence" value="ECO:0007669"/>
    <property type="project" value="TreeGrafter"/>
</dbReference>
<dbReference type="Gene3D" id="3.30.559.10">
    <property type="entry name" value="Chloramphenicol acetyltransferase-like domain"/>
    <property type="match status" value="2"/>
</dbReference>
<dbReference type="EMBL" id="LVLJ01003422">
    <property type="protein sequence ID" value="OAE21507.1"/>
    <property type="molecule type" value="Genomic_DNA"/>
</dbReference>
<reference evidence="3 4" key="1">
    <citation type="submission" date="2016-03" db="EMBL/GenBank/DDBJ databases">
        <title>Mechanisms controlling the formation of the plant cell surface in tip-growing cells are functionally conserved among land plants.</title>
        <authorList>
            <person name="Honkanen S."/>
            <person name="Jones V.A."/>
            <person name="Morieri G."/>
            <person name="Champion C."/>
            <person name="Hetherington A.J."/>
            <person name="Kelly S."/>
            <person name="Saint-Marcoux D."/>
            <person name="Proust H."/>
            <person name="Prescott H."/>
            <person name="Dolan L."/>
        </authorList>
    </citation>
    <scope>NUCLEOTIDE SEQUENCE [LARGE SCALE GENOMIC DNA]</scope>
    <source>
        <strain evidence="4">cv. Tak-1 and cv. Tak-2</strain>
        <tissue evidence="3">Whole gametophyte</tissue>
    </source>
</reference>
<accession>A0A176VLR2</accession>